<organism evidence="3 4">
    <name type="scientific">Thelohanellus kitauei</name>
    <name type="common">Myxosporean</name>
    <dbReference type="NCBI Taxonomy" id="669202"/>
    <lineage>
        <taxon>Eukaryota</taxon>
        <taxon>Metazoa</taxon>
        <taxon>Cnidaria</taxon>
        <taxon>Myxozoa</taxon>
        <taxon>Myxosporea</taxon>
        <taxon>Bivalvulida</taxon>
        <taxon>Platysporina</taxon>
        <taxon>Myxobolidae</taxon>
        <taxon>Thelohanellus</taxon>
    </lineage>
</organism>
<feature type="domain" description="Serpin" evidence="2">
    <location>
        <begin position="49"/>
        <end position="274"/>
    </location>
</feature>
<dbReference type="Gene3D" id="3.30.497.10">
    <property type="entry name" value="Antithrombin, subunit I, domain 2"/>
    <property type="match status" value="1"/>
</dbReference>
<dbReference type="InterPro" id="IPR042178">
    <property type="entry name" value="Serpin_sf_1"/>
</dbReference>
<accession>A0A0C2MYI1</accession>
<comment type="similarity">
    <text evidence="1">Belongs to the serpin family.</text>
</comment>
<evidence type="ECO:0000313" key="3">
    <source>
        <dbReference type="EMBL" id="KII72401.1"/>
    </source>
</evidence>
<evidence type="ECO:0000256" key="1">
    <source>
        <dbReference type="ARBA" id="ARBA00009500"/>
    </source>
</evidence>
<dbReference type="InterPro" id="IPR000215">
    <property type="entry name" value="Serpin_fam"/>
</dbReference>
<dbReference type="PANTHER" id="PTHR11461:SF211">
    <property type="entry name" value="GH10112P-RELATED"/>
    <property type="match status" value="1"/>
</dbReference>
<dbReference type="EMBL" id="JWZT01001246">
    <property type="protein sequence ID" value="KII72401.1"/>
    <property type="molecule type" value="Genomic_DNA"/>
</dbReference>
<name>A0A0C2MYI1_THEKT</name>
<gene>
    <name evidence="3" type="ORF">RF11_11861</name>
</gene>
<dbReference type="InterPro" id="IPR036186">
    <property type="entry name" value="Serpin_sf"/>
</dbReference>
<dbReference type="GO" id="GO:0004867">
    <property type="term" value="F:serine-type endopeptidase inhibitor activity"/>
    <property type="evidence" value="ECO:0007669"/>
    <property type="project" value="InterPro"/>
</dbReference>
<proteinExistence type="inferred from homology"/>
<comment type="caution">
    <text evidence="3">The sequence shown here is derived from an EMBL/GenBank/DDBJ whole genome shotgun (WGS) entry which is preliminary data.</text>
</comment>
<dbReference type="OrthoDB" id="671595at2759"/>
<evidence type="ECO:0000259" key="2">
    <source>
        <dbReference type="Pfam" id="PF00079"/>
    </source>
</evidence>
<dbReference type="PANTHER" id="PTHR11461">
    <property type="entry name" value="SERINE PROTEASE INHIBITOR, SERPIN"/>
    <property type="match status" value="1"/>
</dbReference>
<dbReference type="AlphaFoldDB" id="A0A0C2MYI1"/>
<sequence length="280" mass="33154">MLGAISIGLRTNSYYQLSEFMGENFEEIFTETGRYSNTARRWFYVQKLSQLLPIQSSALFHSMKLYNFYEDVSGLLFNLHKIKVDFSNKGQSTNILNEWVKYRTFGSMPHIFNGLMLNKNSMLFIHTLSYHVDWVTNFDSRQSSTDIFYNDDRIGYLVNMMNQESVNKLYSLRQNNFRILFQPLKQSDLVSAIVLPRQFYNLKDIRQNFQVCLYLMKVNKMDIYYKASKFGNIKLKLPKFKIRRHDYFDEILKNFGIIDIFDPDLSDLGTMTNTMSLLEI</sequence>
<dbReference type="Pfam" id="PF00079">
    <property type="entry name" value="Serpin"/>
    <property type="match status" value="1"/>
</dbReference>
<dbReference type="Proteomes" id="UP000031668">
    <property type="component" value="Unassembled WGS sequence"/>
</dbReference>
<reference evidence="3 4" key="1">
    <citation type="journal article" date="2014" name="Genome Biol. Evol.">
        <title>The genome of the myxosporean Thelohanellus kitauei shows adaptations to nutrient acquisition within its fish host.</title>
        <authorList>
            <person name="Yang Y."/>
            <person name="Xiong J."/>
            <person name="Zhou Z."/>
            <person name="Huo F."/>
            <person name="Miao W."/>
            <person name="Ran C."/>
            <person name="Liu Y."/>
            <person name="Zhang J."/>
            <person name="Feng J."/>
            <person name="Wang M."/>
            <person name="Wang M."/>
            <person name="Wang L."/>
            <person name="Yao B."/>
        </authorList>
    </citation>
    <scope>NUCLEOTIDE SEQUENCE [LARGE SCALE GENOMIC DNA]</scope>
    <source>
        <strain evidence="3">Wuqing</strain>
    </source>
</reference>
<dbReference type="GO" id="GO:0005615">
    <property type="term" value="C:extracellular space"/>
    <property type="evidence" value="ECO:0007669"/>
    <property type="project" value="InterPro"/>
</dbReference>
<dbReference type="InterPro" id="IPR023796">
    <property type="entry name" value="Serpin_dom"/>
</dbReference>
<evidence type="ECO:0000313" key="4">
    <source>
        <dbReference type="Proteomes" id="UP000031668"/>
    </source>
</evidence>
<dbReference type="Gene3D" id="2.30.39.10">
    <property type="entry name" value="Alpha-1-antitrypsin, domain 1"/>
    <property type="match status" value="1"/>
</dbReference>
<dbReference type="InterPro" id="IPR042185">
    <property type="entry name" value="Serpin_sf_2"/>
</dbReference>
<protein>
    <submittedName>
        <fullName evidence="3">Antithrombin-III</fullName>
    </submittedName>
</protein>
<keyword evidence="4" id="KW-1185">Reference proteome</keyword>
<dbReference type="SUPFAM" id="SSF56574">
    <property type="entry name" value="Serpins"/>
    <property type="match status" value="1"/>
</dbReference>